<evidence type="ECO:0000313" key="8">
    <source>
        <dbReference type="EMBL" id="MBN7770297.1"/>
    </source>
</evidence>
<evidence type="ECO:0000259" key="6">
    <source>
        <dbReference type="Pfam" id="PF03724"/>
    </source>
</evidence>
<evidence type="ECO:0000313" key="9">
    <source>
        <dbReference type="Proteomes" id="UP000664344"/>
    </source>
</evidence>
<dbReference type="InterPro" id="IPR053147">
    <property type="entry name" value="Hsp_HslJ-like"/>
</dbReference>
<evidence type="ECO:0000256" key="5">
    <source>
        <dbReference type="SAM" id="SignalP"/>
    </source>
</evidence>
<feature type="signal peptide" evidence="5">
    <location>
        <begin position="1"/>
        <end position="23"/>
    </location>
</feature>
<evidence type="ECO:0000256" key="3">
    <source>
        <dbReference type="ARBA" id="ARBA00023139"/>
    </source>
</evidence>
<organism evidence="8 9">
    <name type="scientific">Marinobacter daepoensis</name>
    <dbReference type="NCBI Taxonomy" id="262077"/>
    <lineage>
        <taxon>Bacteria</taxon>
        <taxon>Pseudomonadati</taxon>
        <taxon>Pseudomonadota</taxon>
        <taxon>Gammaproteobacteria</taxon>
        <taxon>Pseudomonadales</taxon>
        <taxon>Marinobacteraceae</taxon>
        <taxon>Marinobacter</taxon>
    </lineage>
</organism>
<reference evidence="8 9" key="1">
    <citation type="submission" date="2021-02" db="EMBL/GenBank/DDBJ databases">
        <title>PHA producing bacteria isolated from coastal sediment in Guangdong, Shenzhen.</title>
        <authorList>
            <person name="Zheng W."/>
            <person name="Yu S."/>
            <person name="Huang Y."/>
        </authorList>
    </citation>
    <scope>NUCLEOTIDE SEQUENCE [LARGE SCALE GENOMIC DNA]</scope>
    <source>
        <strain evidence="8 9">TN21-5</strain>
    </source>
</reference>
<dbReference type="PANTHER" id="PTHR35535">
    <property type="entry name" value="HEAT SHOCK PROTEIN HSLJ"/>
    <property type="match status" value="1"/>
</dbReference>
<dbReference type="InterPro" id="IPR036328">
    <property type="entry name" value="MliC_sf"/>
</dbReference>
<proteinExistence type="predicted"/>
<dbReference type="InterPro" id="IPR018660">
    <property type="entry name" value="MliC"/>
</dbReference>
<dbReference type="SUPFAM" id="SSF141488">
    <property type="entry name" value="YdhA-like"/>
    <property type="match status" value="1"/>
</dbReference>
<keyword evidence="1 5" id="KW-0732">Signal</keyword>
<accession>A0ABS3BEW1</accession>
<dbReference type="EMBL" id="JAFKDB010000015">
    <property type="protein sequence ID" value="MBN7770297.1"/>
    <property type="molecule type" value="Genomic_DNA"/>
</dbReference>
<feature type="domain" description="DUF306" evidence="6">
    <location>
        <begin position="214"/>
        <end position="315"/>
    </location>
</feature>
<protein>
    <submittedName>
        <fullName evidence="8">META domain-containing protein</fullName>
    </submittedName>
</protein>
<dbReference type="Gene3D" id="2.40.128.200">
    <property type="match status" value="1"/>
</dbReference>
<gene>
    <name evidence="8" type="ORF">JYP53_10345</name>
</gene>
<feature type="chain" id="PRO_5046424696" evidence="5">
    <location>
        <begin position="24"/>
        <end position="325"/>
    </location>
</feature>
<name>A0ABS3BEW1_9GAMM</name>
<dbReference type="Proteomes" id="UP000664344">
    <property type="component" value="Unassembled WGS sequence"/>
</dbReference>
<sequence>MFLRRVLSVSAVALAGALVSACASDPANTGLSDFGRYQCGQLDVAVKSSEDDGLIGLEYLNRRVLLKEAKSASGALFVAPGDPETQFWSKGERATLTLRGETLPECLEPGAIESSFRAMGTEPFWSILLENGEMALTRPYDQRVSEGVRLSQAVSNRHGRVYEAALGDETIEVRVAHQLCEDLMAGAQYPAQVRLTLGNETFEGCGGDRHRLFRGAEWVVEDLAGFGIIDRSRMTLRFLADNRVAGRASCNHYSGRYTLTGEGLTFSQQATTLMACAPPLMNQERRFLELLEQVRDARIGRSGELLLETSAGDVIRAIQSDKESP</sequence>
<keyword evidence="2" id="KW-0472">Membrane</keyword>
<evidence type="ECO:0000259" key="7">
    <source>
        <dbReference type="Pfam" id="PF09864"/>
    </source>
</evidence>
<dbReference type="PANTHER" id="PTHR35535:SF2">
    <property type="entry name" value="DUF306 DOMAIN-CONTAINING PROTEIN"/>
    <property type="match status" value="1"/>
</dbReference>
<dbReference type="InterPro" id="IPR038670">
    <property type="entry name" value="HslJ-like_sf"/>
</dbReference>
<dbReference type="Gene3D" id="2.40.128.270">
    <property type="match status" value="1"/>
</dbReference>
<dbReference type="Pfam" id="PF09864">
    <property type="entry name" value="MliC"/>
    <property type="match status" value="1"/>
</dbReference>
<keyword evidence="9" id="KW-1185">Reference proteome</keyword>
<keyword evidence="4" id="KW-0449">Lipoprotein</keyword>
<feature type="domain" description="C-type lysozyme inhibitor" evidence="7">
    <location>
        <begin position="37"/>
        <end position="101"/>
    </location>
</feature>
<comment type="caution">
    <text evidence="8">The sequence shown here is derived from an EMBL/GenBank/DDBJ whole genome shotgun (WGS) entry which is preliminary data.</text>
</comment>
<keyword evidence="3" id="KW-0564">Palmitate</keyword>
<evidence type="ECO:0000256" key="4">
    <source>
        <dbReference type="ARBA" id="ARBA00023288"/>
    </source>
</evidence>
<dbReference type="PROSITE" id="PS51257">
    <property type="entry name" value="PROKAR_LIPOPROTEIN"/>
    <property type="match status" value="1"/>
</dbReference>
<evidence type="ECO:0000256" key="2">
    <source>
        <dbReference type="ARBA" id="ARBA00023136"/>
    </source>
</evidence>
<dbReference type="InterPro" id="IPR005184">
    <property type="entry name" value="DUF306_Meta_HslJ"/>
</dbReference>
<dbReference type="Pfam" id="PF03724">
    <property type="entry name" value="META"/>
    <property type="match status" value="1"/>
</dbReference>
<dbReference type="RefSeq" id="WP_206557536.1">
    <property type="nucleotide sequence ID" value="NZ_JAFKDB010000015.1"/>
</dbReference>
<evidence type="ECO:0000256" key="1">
    <source>
        <dbReference type="ARBA" id="ARBA00022729"/>
    </source>
</evidence>